<dbReference type="InterPro" id="IPR007832">
    <property type="entry name" value="RNA_pol_Rpc34"/>
</dbReference>
<dbReference type="Gene3D" id="1.10.10.10">
    <property type="entry name" value="Winged helix-like DNA-binding domain superfamily/Winged helix DNA-binding domain"/>
    <property type="match status" value="1"/>
</dbReference>
<dbReference type="EMBL" id="OOIL02000559">
    <property type="protein sequence ID" value="VFQ66616.1"/>
    <property type="molecule type" value="Genomic_DNA"/>
</dbReference>
<evidence type="ECO:0000313" key="7">
    <source>
        <dbReference type="Proteomes" id="UP000595140"/>
    </source>
</evidence>
<proteinExistence type="inferred from homology"/>
<dbReference type="GO" id="GO:0005666">
    <property type="term" value="C:RNA polymerase III complex"/>
    <property type="evidence" value="ECO:0007669"/>
    <property type="project" value="InterPro"/>
</dbReference>
<dbReference type="AlphaFoldDB" id="A0A484KWM3"/>
<dbReference type="PANTHER" id="PTHR12780">
    <property type="entry name" value="RNA POLYMERASE III DNA DIRECTED , 39KD SUBUNIT-RELATED"/>
    <property type="match status" value="1"/>
</dbReference>
<evidence type="ECO:0000256" key="4">
    <source>
        <dbReference type="ARBA" id="ARBA00023163"/>
    </source>
</evidence>
<dbReference type="Pfam" id="PF05158">
    <property type="entry name" value="RNA_pol_Rpc34"/>
    <property type="match status" value="1"/>
</dbReference>
<dbReference type="SUPFAM" id="SSF46785">
    <property type="entry name" value="Winged helix' DNA-binding domain"/>
    <property type="match status" value="1"/>
</dbReference>
<dbReference type="GO" id="GO:0005737">
    <property type="term" value="C:cytoplasm"/>
    <property type="evidence" value="ECO:0007669"/>
    <property type="project" value="UniProtKB-ARBA"/>
</dbReference>
<reference evidence="6 7" key="1">
    <citation type="submission" date="2018-04" db="EMBL/GenBank/DDBJ databases">
        <authorList>
            <person name="Vogel A."/>
        </authorList>
    </citation>
    <scope>NUCLEOTIDE SEQUENCE [LARGE SCALE GENOMIC DNA]</scope>
</reference>
<gene>
    <name evidence="6" type="ORF">CCAM_LOCUS8392</name>
</gene>
<dbReference type="Proteomes" id="UP000595140">
    <property type="component" value="Unassembled WGS sequence"/>
</dbReference>
<comment type="similarity">
    <text evidence="2">Belongs to the eukaryotic RPC34/RPC39 RNA polymerase subunit family.</text>
</comment>
<name>A0A484KWM3_9ASTE</name>
<keyword evidence="3" id="KW-0240">DNA-directed RNA polymerase</keyword>
<dbReference type="OrthoDB" id="613763at2759"/>
<dbReference type="InterPro" id="IPR036388">
    <property type="entry name" value="WH-like_DNA-bd_sf"/>
</dbReference>
<accession>A0A484KWM3</accession>
<dbReference type="GO" id="GO:0005654">
    <property type="term" value="C:nucleoplasm"/>
    <property type="evidence" value="ECO:0007669"/>
    <property type="project" value="UniProtKB-ARBA"/>
</dbReference>
<keyword evidence="7" id="KW-1185">Reference proteome</keyword>
<keyword evidence="4" id="KW-0804">Transcription</keyword>
<evidence type="ECO:0000256" key="3">
    <source>
        <dbReference type="ARBA" id="ARBA00022478"/>
    </source>
</evidence>
<evidence type="ECO:0000256" key="1">
    <source>
        <dbReference type="ARBA" id="ARBA00004123"/>
    </source>
</evidence>
<dbReference type="InterPro" id="IPR036390">
    <property type="entry name" value="WH_DNA-bd_sf"/>
</dbReference>
<protein>
    <recommendedName>
        <fullName evidence="8">RNA polymerase III subunit C6</fullName>
    </recommendedName>
</protein>
<sequence>MKRRRPDEPSPSQPVADAETVVLNLIKSRMGLGIWLADVKKDAKLPPHVVDKCLASLLKKNLIKPVKNIQNKSRKHFMAVEFEPSEELTGGAWYSDGNLDKELIGRLKEVCVKVINKQQVSTAQGIYDFLNQRKALSGCTSGQISEILKNLVLDNAIIEVKSNGLGDYHSIPIGAVCYRIARGAAGVGPRMNNRASIPCLACTRIGECTDDGIISPKTCDYFSKWLDF</sequence>
<evidence type="ECO:0000256" key="5">
    <source>
        <dbReference type="ARBA" id="ARBA00023242"/>
    </source>
</evidence>
<evidence type="ECO:0008006" key="8">
    <source>
        <dbReference type="Google" id="ProtNLM"/>
    </source>
</evidence>
<dbReference type="FunFam" id="1.10.10.10:FF:000116">
    <property type="entry name" value="DNA-directed RNA polymerase III subunit RPC6"/>
    <property type="match status" value="1"/>
</dbReference>
<evidence type="ECO:0000256" key="2">
    <source>
        <dbReference type="ARBA" id="ARBA00011038"/>
    </source>
</evidence>
<evidence type="ECO:0000313" key="6">
    <source>
        <dbReference type="EMBL" id="VFQ66616.1"/>
    </source>
</evidence>
<comment type="subcellular location">
    <subcellularLocation>
        <location evidence="1">Nucleus</location>
    </subcellularLocation>
</comment>
<dbReference type="InterPro" id="IPR016049">
    <property type="entry name" value="RNA_pol_Rpc34-like"/>
</dbReference>
<dbReference type="GO" id="GO:0006383">
    <property type="term" value="P:transcription by RNA polymerase III"/>
    <property type="evidence" value="ECO:0007669"/>
    <property type="project" value="InterPro"/>
</dbReference>
<organism evidence="6 7">
    <name type="scientific">Cuscuta campestris</name>
    <dbReference type="NCBI Taxonomy" id="132261"/>
    <lineage>
        <taxon>Eukaryota</taxon>
        <taxon>Viridiplantae</taxon>
        <taxon>Streptophyta</taxon>
        <taxon>Embryophyta</taxon>
        <taxon>Tracheophyta</taxon>
        <taxon>Spermatophyta</taxon>
        <taxon>Magnoliopsida</taxon>
        <taxon>eudicotyledons</taxon>
        <taxon>Gunneridae</taxon>
        <taxon>Pentapetalae</taxon>
        <taxon>asterids</taxon>
        <taxon>lamiids</taxon>
        <taxon>Solanales</taxon>
        <taxon>Convolvulaceae</taxon>
        <taxon>Cuscuteae</taxon>
        <taxon>Cuscuta</taxon>
        <taxon>Cuscuta subgen. Grammica</taxon>
        <taxon>Cuscuta sect. Cleistogrammica</taxon>
    </lineage>
</organism>
<keyword evidence="5" id="KW-0539">Nucleus</keyword>